<dbReference type="Gene3D" id="1.25.40.10">
    <property type="entry name" value="Tetratricopeptide repeat domain"/>
    <property type="match status" value="2"/>
</dbReference>
<proteinExistence type="predicted"/>
<reference evidence="8 9" key="1">
    <citation type="submission" date="2016-08" db="EMBL/GenBank/DDBJ databases">
        <title>Draft genome of Amylibacter sp. strain 4G11.</title>
        <authorList>
            <person name="Wong S.-K."/>
            <person name="Hamasaki K."/>
            <person name="Yoshizawa S."/>
        </authorList>
    </citation>
    <scope>NUCLEOTIDE SEQUENCE [LARGE SCALE GENOMIC DNA]</scope>
    <source>
        <strain evidence="8 9">4G11</strain>
    </source>
</reference>
<dbReference type="InterPro" id="IPR011990">
    <property type="entry name" value="TPR-like_helical_dom_sf"/>
</dbReference>
<keyword evidence="2" id="KW-0677">Repeat</keyword>
<evidence type="ECO:0000256" key="3">
    <source>
        <dbReference type="ARBA" id="ARBA00022748"/>
    </source>
</evidence>
<feature type="transmembrane region" description="Helical" evidence="6">
    <location>
        <begin position="91"/>
        <end position="110"/>
    </location>
</feature>
<accession>A0A2G5K3L8</accession>
<dbReference type="AlphaFoldDB" id="A0A2G5K3L8"/>
<keyword evidence="6" id="KW-0472">Membrane</keyword>
<dbReference type="OrthoDB" id="9815847at2"/>
<dbReference type="InterPro" id="IPR019734">
    <property type="entry name" value="TPR_rpt"/>
</dbReference>
<evidence type="ECO:0000259" key="7">
    <source>
        <dbReference type="Pfam" id="PF23914"/>
    </source>
</evidence>
<keyword evidence="6" id="KW-0812">Transmembrane</keyword>
<dbReference type="SMART" id="SM00028">
    <property type="entry name" value="TPR"/>
    <property type="match status" value="2"/>
</dbReference>
<evidence type="ECO:0000256" key="2">
    <source>
        <dbReference type="ARBA" id="ARBA00022737"/>
    </source>
</evidence>
<dbReference type="SUPFAM" id="SSF48452">
    <property type="entry name" value="TPR-like"/>
    <property type="match status" value="1"/>
</dbReference>
<dbReference type="InterPro" id="IPR056413">
    <property type="entry name" value="TPR_CcmH_CycH"/>
</dbReference>
<evidence type="ECO:0000256" key="4">
    <source>
        <dbReference type="ARBA" id="ARBA00022803"/>
    </source>
</evidence>
<name>A0A2G5K3L8_9RHOB</name>
<dbReference type="Pfam" id="PF23914">
    <property type="entry name" value="TPR_CcmH_CycH"/>
    <property type="match status" value="1"/>
</dbReference>
<keyword evidence="3" id="KW-0201">Cytochrome c-type biogenesis</keyword>
<dbReference type="InterPro" id="IPR051263">
    <property type="entry name" value="C-type_cytochrome_biogenesis"/>
</dbReference>
<dbReference type="GO" id="GO:0017004">
    <property type="term" value="P:cytochrome complex assembly"/>
    <property type="evidence" value="ECO:0007669"/>
    <property type="project" value="UniProtKB-KW"/>
</dbReference>
<feature type="repeat" description="TPR" evidence="5">
    <location>
        <begin position="154"/>
        <end position="187"/>
    </location>
</feature>
<keyword evidence="4 5" id="KW-0802">TPR repeat</keyword>
<gene>
    <name evidence="8" type="ORF">BFP76_01725</name>
</gene>
<protein>
    <submittedName>
        <fullName evidence="8">C-type cytochrome biogenesis protein CcmI</fullName>
    </submittedName>
</protein>
<keyword evidence="9" id="KW-1185">Reference proteome</keyword>
<feature type="domain" description="Cytochrome c-type biogenesis protein H TPR" evidence="7">
    <location>
        <begin position="125"/>
        <end position="247"/>
    </location>
</feature>
<comment type="subcellular location">
    <subcellularLocation>
        <location evidence="1">Cell envelope</location>
    </subcellularLocation>
</comment>
<dbReference type="RefSeq" id="WP_099592274.1">
    <property type="nucleotide sequence ID" value="NZ_MDGM01000012.1"/>
</dbReference>
<dbReference type="NCBIfam" id="TIGR03142">
    <property type="entry name" value="cytochro_ccmI"/>
    <property type="match status" value="1"/>
</dbReference>
<evidence type="ECO:0000256" key="6">
    <source>
        <dbReference type="SAM" id="Phobius"/>
    </source>
</evidence>
<dbReference type="EMBL" id="MDGM01000012">
    <property type="protein sequence ID" value="PIB23995.1"/>
    <property type="molecule type" value="Genomic_DNA"/>
</dbReference>
<evidence type="ECO:0000313" key="8">
    <source>
        <dbReference type="EMBL" id="PIB23995.1"/>
    </source>
</evidence>
<dbReference type="InterPro" id="IPR017560">
    <property type="entry name" value="Cyt_c_biogenesis_CcmI"/>
</dbReference>
<feature type="transmembrane region" description="Helical" evidence="6">
    <location>
        <begin position="6"/>
        <end position="22"/>
    </location>
</feature>
<organism evidence="8 9">
    <name type="scientific">Paramylibacter kogurei</name>
    <dbReference type="NCBI Taxonomy" id="1889778"/>
    <lineage>
        <taxon>Bacteria</taxon>
        <taxon>Pseudomonadati</taxon>
        <taxon>Pseudomonadota</taxon>
        <taxon>Alphaproteobacteria</taxon>
        <taxon>Rhodobacterales</taxon>
        <taxon>Paracoccaceae</taxon>
        <taxon>Paramylibacter</taxon>
    </lineage>
</organism>
<dbReference type="Pfam" id="PF13181">
    <property type="entry name" value="TPR_8"/>
    <property type="match status" value="1"/>
</dbReference>
<dbReference type="GO" id="GO:0005886">
    <property type="term" value="C:plasma membrane"/>
    <property type="evidence" value="ECO:0007669"/>
    <property type="project" value="TreeGrafter"/>
</dbReference>
<comment type="caution">
    <text evidence="8">The sequence shown here is derived from an EMBL/GenBank/DDBJ whole genome shotgun (WGS) entry which is preliminary data.</text>
</comment>
<dbReference type="GO" id="GO:0030313">
    <property type="term" value="C:cell envelope"/>
    <property type="evidence" value="ECO:0007669"/>
    <property type="project" value="UniProtKB-SubCell"/>
</dbReference>
<sequence length="378" mass="41419">MIWGAAFILALICFGILLHPVLRPSQTKQLVHGETALEIYKDQLAEIDRDLARGLIAESDAAVARLEIQRRILAMGKGVQKRPFSPTSNRIIMIIAALFVPIVGVGVYSITGSPDAQSMPYASRSEEVAQAREINDLAQRLREKLTNHADEGPSEGWMLLGQTYMGMARYNDAAEAFRVVAEREGADSVVFSRYGEALIAAENGNITPLAETQLDRALELDARNPAPSYYKALAFQQRADLQSAYQILADRVALDQTWQPWMESFAQLANDIGAQIDRPALTLPERPAGPSAADMQAAQDMDADERAAFIQSMVTGLAERLAQDPNDLDGWLRLARAYQVLGETAKAKEAFQSAKPLADKLGNDDPRKEIVAQGLAQN</sequence>
<dbReference type="PANTHER" id="PTHR47870">
    <property type="entry name" value="CYTOCHROME C-TYPE BIOGENESIS PROTEIN CCMH"/>
    <property type="match status" value="1"/>
</dbReference>
<evidence type="ECO:0000256" key="5">
    <source>
        <dbReference type="PROSITE-ProRule" id="PRU00339"/>
    </source>
</evidence>
<evidence type="ECO:0000256" key="1">
    <source>
        <dbReference type="ARBA" id="ARBA00004196"/>
    </source>
</evidence>
<dbReference type="Proteomes" id="UP000231516">
    <property type="component" value="Unassembled WGS sequence"/>
</dbReference>
<keyword evidence="6" id="KW-1133">Transmembrane helix</keyword>
<dbReference type="PANTHER" id="PTHR47870:SF1">
    <property type="entry name" value="CYTOCHROME C-TYPE BIOGENESIS PROTEIN CCMH"/>
    <property type="match status" value="1"/>
</dbReference>
<dbReference type="PROSITE" id="PS50005">
    <property type="entry name" value="TPR"/>
    <property type="match status" value="1"/>
</dbReference>
<evidence type="ECO:0000313" key="9">
    <source>
        <dbReference type="Proteomes" id="UP000231516"/>
    </source>
</evidence>